<dbReference type="PANTHER" id="PTHR33384">
    <property type="entry name" value="EXPRESSED PROTEIN"/>
    <property type="match status" value="1"/>
</dbReference>
<comment type="caution">
    <text evidence="1">The sequence shown here is derived from an EMBL/GenBank/DDBJ whole genome shotgun (WGS) entry which is preliminary data.</text>
</comment>
<reference evidence="1" key="1">
    <citation type="submission" date="2021-08" db="EMBL/GenBank/DDBJ databases">
        <title>WGS assembly of Ceratopteris richardii.</title>
        <authorList>
            <person name="Marchant D.B."/>
            <person name="Chen G."/>
            <person name="Jenkins J."/>
            <person name="Shu S."/>
            <person name="Leebens-Mack J."/>
            <person name="Grimwood J."/>
            <person name="Schmutz J."/>
            <person name="Soltis P."/>
            <person name="Soltis D."/>
            <person name="Chen Z.-H."/>
        </authorList>
    </citation>
    <scope>NUCLEOTIDE SEQUENCE</scope>
    <source>
        <strain evidence="1">Whitten #5841</strain>
        <tissue evidence="1">Leaf</tissue>
    </source>
</reference>
<dbReference type="PANTHER" id="PTHR33384:SF1">
    <property type="entry name" value="EXPRESSED PROTEIN"/>
    <property type="match status" value="1"/>
</dbReference>
<gene>
    <name evidence="1" type="ORF">KP509_34G073500</name>
</gene>
<evidence type="ECO:0000313" key="1">
    <source>
        <dbReference type="EMBL" id="KAH7284847.1"/>
    </source>
</evidence>
<organism evidence="1 2">
    <name type="scientific">Ceratopteris richardii</name>
    <name type="common">Triangle waterfern</name>
    <dbReference type="NCBI Taxonomy" id="49495"/>
    <lineage>
        <taxon>Eukaryota</taxon>
        <taxon>Viridiplantae</taxon>
        <taxon>Streptophyta</taxon>
        <taxon>Embryophyta</taxon>
        <taxon>Tracheophyta</taxon>
        <taxon>Polypodiopsida</taxon>
        <taxon>Polypodiidae</taxon>
        <taxon>Polypodiales</taxon>
        <taxon>Pteridineae</taxon>
        <taxon>Pteridaceae</taxon>
        <taxon>Parkerioideae</taxon>
        <taxon>Ceratopteris</taxon>
    </lineage>
</organism>
<dbReference type="Proteomes" id="UP000825935">
    <property type="component" value="Chromosome 34"/>
</dbReference>
<protein>
    <submittedName>
        <fullName evidence="1">Uncharacterized protein</fullName>
    </submittedName>
</protein>
<dbReference type="EMBL" id="CM035439">
    <property type="protein sequence ID" value="KAH7284846.1"/>
    <property type="molecule type" value="Genomic_DNA"/>
</dbReference>
<dbReference type="OrthoDB" id="1917254at2759"/>
<dbReference type="EMBL" id="CM035439">
    <property type="protein sequence ID" value="KAH7284847.1"/>
    <property type="molecule type" value="Genomic_DNA"/>
</dbReference>
<sequence length="162" mass="17615">MAHGIRSRLYLWNDTGNREIVCPRPQYPGGRFTDGSIQIYKFSRKLASSARLPPVGEPGREILDILSDEACLAEVGGPIDFSSLSLGSPPVRSNNPVIHDVRFKQEGHRALPILPQNHTSRLAGSSVYKKSSYGTVCGSKPYVRIEGFALSKPDARGVPAIA</sequence>
<accession>A0A8T2QLD4</accession>
<name>A0A8T2QLD4_CERRI</name>
<keyword evidence="2" id="KW-1185">Reference proteome</keyword>
<dbReference type="AlphaFoldDB" id="A0A8T2QLD4"/>
<proteinExistence type="predicted"/>
<evidence type="ECO:0000313" key="2">
    <source>
        <dbReference type="Proteomes" id="UP000825935"/>
    </source>
</evidence>